<dbReference type="AlphaFoldDB" id="A0A0K6FSB8"/>
<reference evidence="2 3" key="1">
    <citation type="submission" date="2015-07" db="EMBL/GenBank/DDBJ databases">
        <authorList>
            <person name="Noorani M."/>
        </authorList>
    </citation>
    <scope>NUCLEOTIDE SEQUENCE [LARGE SCALE GENOMIC DNA]</scope>
    <source>
        <strain evidence="2">BBA 69670</strain>
    </source>
</reference>
<keyword evidence="3" id="KW-1185">Reference proteome</keyword>
<dbReference type="EMBL" id="CYGV01000613">
    <property type="protein sequence ID" value="CUA68967.1"/>
    <property type="molecule type" value="Genomic_DNA"/>
</dbReference>
<feature type="region of interest" description="Disordered" evidence="1">
    <location>
        <begin position="35"/>
        <end position="57"/>
    </location>
</feature>
<feature type="region of interest" description="Disordered" evidence="1">
    <location>
        <begin position="181"/>
        <end position="209"/>
    </location>
</feature>
<feature type="compositionally biased region" description="Basic residues" evidence="1">
    <location>
        <begin position="45"/>
        <end position="55"/>
    </location>
</feature>
<feature type="compositionally biased region" description="Polar residues" evidence="1">
    <location>
        <begin position="361"/>
        <end position="370"/>
    </location>
</feature>
<sequence>MAMLPPIDHSFRFDRTLLEQFTPQLNVLREAEIGRGERERERELKRKRRQTRGRRGIVLPDRDLQETHRTAIGYAEIEPSPAQQAVQQPAPVYRRAAAAAASLTVANLATTENGTPPQQQQQQVPPPQSPKQKRQRTGILQPPPLPNHILISRSTDPAPSTGLDSDAAALVRANFGLRLRGSGFRSDSHAQRCRSRARRNGELDAEEDGRQAMLKRVLEKEGAESAGGLHLNMIDGTWHYSNCNVWHELREPRPVEYNMSIKYRVNHKKIAKRKKCGAANGRDPLSPSPPPQKPLDPGSPDSTIGPDSPKAELPALSLPPPVEEQKPAASPAPAPAASDEPPQSAAPGEANGRGTTPPAGSPQSQVSAQTRDGIPMPGWILDCLATTQRRYVNDRIDVIAKPRANENEAPVFRLKCLDSLYSWTGPNIIHLRGALEEPRTLGQHQQAHVTTEAAAADLPPPDLQKTAKQYGSIIYF</sequence>
<proteinExistence type="predicted"/>
<dbReference type="Proteomes" id="UP000044841">
    <property type="component" value="Unassembled WGS sequence"/>
</dbReference>
<evidence type="ECO:0000313" key="2">
    <source>
        <dbReference type="EMBL" id="CUA68967.1"/>
    </source>
</evidence>
<gene>
    <name evidence="2" type="ORF">RSOLAG22IIIB_08220</name>
</gene>
<feature type="region of interest" description="Disordered" evidence="1">
    <location>
        <begin position="272"/>
        <end position="374"/>
    </location>
</feature>
<feature type="compositionally biased region" description="Low complexity" evidence="1">
    <location>
        <begin position="327"/>
        <end position="347"/>
    </location>
</feature>
<feature type="compositionally biased region" description="Low complexity" evidence="1">
    <location>
        <begin position="111"/>
        <end position="123"/>
    </location>
</feature>
<protein>
    <submittedName>
        <fullName evidence="2">Uncharacterized protein</fullName>
    </submittedName>
</protein>
<organism evidence="2 3">
    <name type="scientific">Rhizoctonia solani</name>
    <dbReference type="NCBI Taxonomy" id="456999"/>
    <lineage>
        <taxon>Eukaryota</taxon>
        <taxon>Fungi</taxon>
        <taxon>Dikarya</taxon>
        <taxon>Basidiomycota</taxon>
        <taxon>Agaricomycotina</taxon>
        <taxon>Agaricomycetes</taxon>
        <taxon>Cantharellales</taxon>
        <taxon>Ceratobasidiaceae</taxon>
        <taxon>Rhizoctonia</taxon>
    </lineage>
</organism>
<feature type="region of interest" description="Disordered" evidence="1">
    <location>
        <begin position="111"/>
        <end position="164"/>
    </location>
</feature>
<accession>A0A0K6FSB8</accession>
<evidence type="ECO:0000313" key="3">
    <source>
        <dbReference type="Proteomes" id="UP000044841"/>
    </source>
</evidence>
<name>A0A0K6FSB8_9AGAM</name>
<feature type="compositionally biased region" description="Basic and acidic residues" evidence="1">
    <location>
        <begin position="35"/>
        <end position="44"/>
    </location>
</feature>
<evidence type="ECO:0000256" key="1">
    <source>
        <dbReference type="SAM" id="MobiDB-lite"/>
    </source>
</evidence>